<accession>A0A916XIT8</accession>
<dbReference type="InterPro" id="IPR005467">
    <property type="entry name" value="His_kinase_dom"/>
</dbReference>
<dbReference type="EMBL" id="BMGG01000007">
    <property type="protein sequence ID" value="GGC76472.1"/>
    <property type="molecule type" value="Genomic_DNA"/>
</dbReference>
<evidence type="ECO:0000313" key="4">
    <source>
        <dbReference type="EMBL" id="GGC76472.1"/>
    </source>
</evidence>
<dbReference type="RefSeq" id="WP_244642093.1">
    <property type="nucleotide sequence ID" value="NZ_BMGG01000007.1"/>
</dbReference>
<comment type="caution">
    <text evidence="4">The sequence shown here is derived from an EMBL/GenBank/DDBJ whole genome shotgun (WGS) entry which is preliminary data.</text>
</comment>
<evidence type="ECO:0000256" key="1">
    <source>
        <dbReference type="ARBA" id="ARBA00000085"/>
    </source>
</evidence>
<dbReference type="AlphaFoldDB" id="A0A916XIT8"/>
<reference evidence="4" key="1">
    <citation type="journal article" date="2014" name="Int. J. Syst. Evol. Microbiol.">
        <title>Complete genome sequence of Corynebacterium casei LMG S-19264T (=DSM 44701T), isolated from a smear-ripened cheese.</title>
        <authorList>
            <consortium name="US DOE Joint Genome Institute (JGI-PGF)"/>
            <person name="Walter F."/>
            <person name="Albersmeier A."/>
            <person name="Kalinowski J."/>
            <person name="Ruckert C."/>
        </authorList>
    </citation>
    <scope>NUCLEOTIDE SEQUENCE</scope>
    <source>
        <strain evidence="4">CGMCC 1.12919</strain>
    </source>
</reference>
<organism evidence="4 5">
    <name type="scientific">Chelatococcus reniformis</name>
    <dbReference type="NCBI Taxonomy" id="1494448"/>
    <lineage>
        <taxon>Bacteria</taxon>
        <taxon>Pseudomonadati</taxon>
        <taxon>Pseudomonadota</taxon>
        <taxon>Alphaproteobacteria</taxon>
        <taxon>Hyphomicrobiales</taxon>
        <taxon>Chelatococcaceae</taxon>
        <taxon>Chelatococcus</taxon>
    </lineage>
</organism>
<dbReference type="InterPro" id="IPR004358">
    <property type="entry name" value="Sig_transdc_His_kin-like_C"/>
</dbReference>
<dbReference type="SUPFAM" id="SSF55874">
    <property type="entry name" value="ATPase domain of HSP90 chaperone/DNA topoisomerase II/histidine kinase"/>
    <property type="match status" value="1"/>
</dbReference>
<feature type="domain" description="Histidine kinase" evidence="3">
    <location>
        <begin position="102"/>
        <end position="316"/>
    </location>
</feature>
<keyword evidence="5" id="KW-1185">Reference proteome</keyword>
<gene>
    <name evidence="4" type="ORF">GCM10010994_38490</name>
</gene>
<comment type="catalytic activity">
    <reaction evidence="1">
        <text>ATP + protein L-histidine = ADP + protein N-phospho-L-histidine.</text>
        <dbReference type="EC" id="2.7.13.3"/>
    </reaction>
</comment>
<dbReference type="InterPro" id="IPR036890">
    <property type="entry name" value="HATPase_C_sf"/>
</dbReference>
<proteinExistence type="predicted"/>
<dbReference type="Proteomes" id="UP000637002">
    <property type="component" value="Unassembled WGS sequence"/>
</dbReference>
<dbReference type="PANTHER" id="PTHR43065:SF49">
    <property type="entry name" value="HISTIDINE KINASE"/>
    <property type="match status" value="1"/>
</dbReference>
<sequence length="350" mass="36739">MQIKATIAGLLSGSIESSPIEDAVVLVEAAGLAIGGQPGFSARVRRARDAVVAARWVEIPIVGSNGEVSGILCHDRRGSSAGVPIPVAGRVKVSMPTDATPSVAHDISSLFTLIGTGLRQLECESNAEDRRAIVGRMEEAISRGSSLSGQLLDAAQPRRTSSNGCVSGSHLEAIAGKLELWLRADIRVRTEVAPGLWAVNADVEELSFALSNLCRNSADAMPDGGVITVAARNVEQSSAAMRRFVEIVVIDDGEGMSEEVLSQALIPHFTTRPRGNRSGLGLTEVQRFADARDGAIRIESKPGIGTLVRLFLPRAEAAGRSLFAGEITYSPSPEGGAFHLINSVTTAPTS</sequence>
<dbReference type="SMART" id="SM00387">
    <property type="entry name" value="HATPase_c"/>
    <property type="match status" value="1"/>
</dbReference>
<evidence type="ECO:0000259" key="3">
    <source>
        <dbReference type="PROSITE" id="PS50109"/>
    </source>
</evidence>
<dbReference type="Pfam" id="PF02518">
    <property type="entry name" value="HATPase_c"/>
    <property type="match status" value="1"/>
</dbReference>
<name>A0A916XIT8_9HYPH</name>
<dbReference type="PROSITE" id="PS50109">
    <property type="entry name" value="HIS_KIN"/>
    <property type="match status" value="1"/>
</dbReference>
<protein>
    <recommendedName>
        <fullName evidence="2">histidine kinase</fullName>
        <ecNumber evidence="2">2.7.13.3</ecNumber>
    </recommendedName>
</protein>
<dbReference type="PANTHER" id="PTHR43065">
    <property type="entry name" value="SENSOR HISTIDINE KINASE"/>
    <property type="match status" value="1"/>
</dbReference>
<evidence type="ECO:0000313" key="5">
    <source>
        <dbReference type="Proteomes" id="UP000637002"/>
    </source>
</evidence>
<dbReference type="EC" id="2.7.13.3" evidence="2"/>
<dbReference type="GO" id="GO:0004673">
    <property type="term" value="F:protein histidine kinase activity"/>
    <property type="evidence" value="ECO:0007669"/>
    <property type="project" value="UniProtKB-EC"/>
</dbReference>
<evidence type="ECO:0000256" key="2">
    <source>
        <dbReference type="ARBA" id="ARBA00012438"/>
    </source>
</evidence>
<dbReference type="PRINTS" id="PR00344">
    <property type="entry name" value="BCTRLSENSOR"/>
</dbReference>
<reference evidence="4" key="2">
    <citation type="submission" date="2020-09" db="EMBL/GenBank/DDBJ databases">
        <authorList>
            <person name="Sun Q."/>
            <person name="Zhou Y."/>
        </authorList>
    </citation>
    <scope>NUCLEOTIDE SEQUENCE</scope>
    <source>
        <strain evidence="4">CGMCC 1.12919</strain>
    </source>
</reference>
<dbReference type="Gene3D" id="3.30.565.10">
    <property type="entry name" value="Histidine kinase-like ATPase, C-terminal domain"/>
    <property type="match status" value="1"/>
</dbReference>
<dbReference type="InterPro" id="IPR003594">
    <property type="entry name" value="HATPase_dom"/>
</dbReference>